<dbReference type="AlphaFoldDB" id="A0A931AYG2"/>
<comment type="caution">
    <text evidence="1">The sequence shown here is derived from an EMBL/GenBank/DDBJ whole genome shotgun (WGS) entry which is preliminary data.</text>
</comment>
<proteinExistence type="predicted"/>
<name>A0A931AYG2_9ACTN</name>
<dbReference type="Proteomes" id="UP000657385">
    <property type="component" value="Unassembled WGS sequence"/>
</dbReference>
<gene>
    <name evidence="1" type="ORF">I2501_03715</name>
</gene>
<sequence>MSRTISSLAGGPLSQLNAEVTEAGAALAPTGDPSAVRAATERAMGAAAAMAVLDDAELLCEPAHDGRALLRAQEAVRAARTSALALGAPTGSVEGIDAVLRVIVEALAATRASSASDRS</sequence>
<protein>
    <submittedName>
        <fullName evidence="1">Uncharacterized protein</fullName>
    </submittedName>
</protein>
<accession>A0A931AYG2</accession>
<organism evidence="1 2">
    <name type="scientific">Streptacidiphilus fuscans</name>
    <dbReference type="NCBI Taxonomy" id="2789292"/>
    <lineage>
        <taxon>Bacteria</taxon>
        <taxon>Bacillati</taxon>
        <taxon>Actinomycetota</taxon>
        <taxon>Actinomycetes</taxon>
        <taxon>Kitasatosporales</taxon>
        <taxon>Streptomycetaceae</taxon>
        <taxon>Streptacidiphilus</taxon>
    </lineage>
</organism>
<evidence type="ECO:0000313" key="2">
    <source>
        <dbReference type="Proteomes" id="UP000657385"/>
    </source>
</evidence>
<dbReference type="EMBL" id="JADPRT010000002">
    <property type="protein sequence ID" value="MBF9067149.1"/>
    <property type="molecule type" value="Genomic_DNA"/>
</dbReference>
<keyword evidence="2" id="KW-1185">Reference proteome</keyword>
<reference evidence="1" key="1">
    <citation type="submission" date="2020-11" db="EMBL/GenBank/DDBJ databases">
        <title>Isolation and identification of active actinomycetes.</title>
        <authorList>
            <person name="Yu B."/>
        </authorList>
    </citation>
    <scope>NUCLEOTIDE SEQUENCE</scope>
    <source>
        <strain evidence="1">NEAU-YB345</strain>
    </source>
</reference>
<dbReference type="RefSeq" id="WP_196192367.1">
    <property type="nucleotide sequence ID" value="NZ_JADPRT010000002.1"/>
</dbReference>
<evidence type="ECO:0000313" key="1">
    <source>
        <dbReference type="EMBL" id="MBF9067149.1"/>
    </source>
</evidence>